<name>A0A9N9J2P9_9GLOM</name>
<evidence type="ECO:0000313" key="2">
    <source>
        <dbReference type="EMBL" id="CAG8762870.1"/>
    </source>
</evidence>
<protein>
    <submittedName>
        <fullName evidence="2">17786_t:CDS:1</fullName>
    </submittedName>
</protein>
<accession>A0A9N9J2P9</accession>
<sequence length="51" mass="5776">MGIHKPMFIYEFIITGLYIRLLASYDLSHLMFKGGISKTTIAFSGLYSMVV</sequence>
<keyword evidence="1" id="KW-0472">Membrane</keyword>
<organism evidence="2 3">
    <name type="scientific">Funneliformis caledonium</name>
    <dbReference type="NCBI Taxonomy" id="1117310"/>
    <lineage>
        <taxon>Eukaryota</taxon>
        <taxon>Fungi</taxon>
        <taxon>Fungi incertae sedis</taxon>
        <taxon>Mucoromycota</taxon>
        <taxon>Glomeromycotina</taxon>
        <taxon>Glomeromycetes</taxon>
        <taxon>Glomerales</taxon>
        <taxon>Glomeraceae</taxon>
        <taxon>Funneliformis</taxon>
    </lineage>
</organism>
<evidence type="ECO:0000256" key="1">
    <source>
        <dbReference type="SAM" id="Phobius"/>
    </source>
</evidence>
<feature type="transmembrane region" description="Helical" evidence="1">
    <location>
        <begin position="6"/>
        <end position="23"/>
    </location>
</feature>
<keyword evidence="1" id="KW-1133">Transmembrane helix</keyword>
<keyword evidence="3" id="KW-1185">Reference proteome</keyword>
<gene>
    <name evidence="2" type="ORF">FCALED_LOCUS17043</name>
</gene>
<comment type="caution">
    <text evidence="2">The sequence shown here is derived from an EMBL/GenBank/DDBJ whole genome shotgun (WGS) entry which is preliminary data.</text>
</comment>
<evidence type="ECO:0000313" key="3">
    <source>
        <dbReference type="Proteomes" id="UP000789570"/>
    </source>
</evidence>
<proteinExistence type="predicted"/>
<dbReference type="EMBL" id="CAJVPQ010023487">
    <property type="protein sequence ID" value="CAG8762870.1"/>
    <property type="molecule type" value="Genomic_DNA"/>
</dbReference>
<keyword evidence="1" id="KW-0812">Transmembrane</keyword>
<dbReference type="AlphaFoldDB" id="A0A9N9J2P9"/>
<reference evidence="2" key="1">
    <citation type="submission" date="2021-06" db="EMBL/GenBank/DDBJ databases">
        <authorList>
            <person name="Kallberg Y."/>
            <person name="Tangrot J."/>
            <person name="Rosling A."/>
        </authorList>
    </citation>
    <scope>NUCLEOTIDE SEQUENCE</scope>
    <source>
        <strain evidence="2">UK204</strain>
    </source>
</reference>
<feature type="non-terminal residue" evidence="2">
    <location>
        <position position="51"/>
    </location>
</feature>
<dbReference type="Proteomes" id="UP000789570">
    <property type="component" value="Unassembled WGS sequence"/>
</dbReference>